<dbReference type="EMBL" id="ML119132">
    <property type="protein sequence ID" value="RPB11904.1"/>
    <property type="molecule type" value="Genomic_DNA"/>
</dbReference>
<evidence type="ECO:0000313" key="3">
    <source>
        <dbReference type="Proteomes" id="UP000277580"/>
    </source>
</evidence>
<evidence type="ECO:0000313" key="2">
    <source>
        <dbReference type="EMBL" id="RPB11904.1"/>
    </source>
</evidence>
<protein>
    <submittedName>
        <fullName evidence="2">Uncharacterized protein</fullName>
    </submittedName>
</protein>
<keyword evidence="1" id="KW-0812">Transmembrane</keyword>
<sequence>MAGREIVLAEKIDLHLCWEGKQLYLKPIPTFLLHHDFFTHAICTAAAPPGSTTASSDLYASACGFLKSYTKLIRHESDLAIAQEKNLIPASVTWNQWCDFSADIVLNTTGMILSQRYDYGELRLTRLNLLYEMHACEPFHWGDHRYKFLLDTISHEWLLFTFVYFTVVLTAMQAVLATQYGAGSVGIQRAAFGCGVFVLVVAGGSCVLMGVFVWLRAYVLFFSETWIGRQQYRIYYLDRILEALVLSE</sequence>
<dbReference type="InterPro" id="IPR046536">
    <property type="entry name" value="DUF6601"/>
</dbReference>
<keyword evidence="3" id="KW-1185">Reference proteome</keyword>
<organism evidence="2 3">
    <name type="scientific">Morchella conica CCBAS932</name>
    <dbReference type="NCBI Taxonomy" id="1392247"/>
    <lineage>
        <taxon>Eukaryota</taxon>
        <taxon>Fungi</taxon>
        <taxon>Dikarya</taxon>
        <taxon>Ascomycota</taxon>
        <taxon>Pezizomycotina</taxon>
        <taxon>Pezizomycetes</taxon>
        <taxon>Pezizales</taxon>
        <taxon>Morchellaceae</taxon>
        <taxon>Morchella</taxon>
    </lineage>
</organism>
<keyword evidence="1" id="KW-1133">Transmembrane helix</keyword>
<keyword evidence="1" id="KW-0472">Membrane</keyword>
<feature type="transmembrane region" description="Helical" evidence="1">
    <location>
        <begin position="157"/>
        <end position="178"/>
    </location>
</feature>
<accession>A0A3N4KMU8</accession>
<evidence type="ECO:0000256" key="1">
    <source>
        <dbReference type="SAM" id="Phobius"/>
    </source>
</evidence>
<proteinExistence type="predicted"/>
<name>A0A3N4KMU8_9PEZI</name>
<dbReference type="PANTHER" id="PTHR34414">
    <property type="entry name" value="HET DOMAIN-CONTAINING PROTEIN-RELATED"/>
    <property type="match status" value="1"/>
</dbReference>
<reference evidence="2 3" key="1">
    <citation type="journal article" date="2018" name="Nat. Ecol. Evol.">
        <title>Pezizomycetes genomes reveal the molecular basis of ectomycorrhizal truffle lifestyle.</title>
        <authorList>
            <person name="Murat C."/>
            <person name="Payen T."/>
            <person name="Noel B."/>
            <person name="Kuo A."/>
            <person name="Morin E."/>
            <person name="Chen J."/>
            <person name="Kohler A."/>
            <person name="Krizsan K."/>
            <person name="Balestrini R."/>
            <person name="Da Silva C."/>
            <person name="Montanini B."/>
            <person name="Hainaut M."/>
            <person name="Levati E."/>
            <person name="Barry K.W."/>
            <person name="Belfiori B."/>
            <person name="Cichocki N."/>
            <person name="Clum A."/>
            <person name="Dockter R.B."/>
            <person name="Fauchery L."/>
            <person name="Guy J."/>
            <person name="Iotti M."/>
            <person name="Le Tacon F."/>
            <person name="Lindquist E.A."/>
            <person name="Lipzen A."/>
            <person name="Malagnac F."/>
            <person name="Mello A."/>
            <person name="Molinier V."/>
            <person name="Miyauchi S."/>
            <person name="Poulain J."/>
            <person name="Riccioni C."/>
            <person name="Rubini A."/>
            <person name="Sitrit Y."/>
            <person name="Splivallo R."/>
            <person name="Traeger S."/>
            <person name="Wang M."/>
            <person name="Zifcakova L."/>
            <person name="Wipf D."/>
            <person name="Zambonelli A."/>
            <person name="Paolocci F."/>
            <person name="Nowrousian M."/>
            <person name="Ottonello S."/>
            <person name="Baldrian P."/>
            <person name="Spatafora J.W."/>
            <person name="Henrissat B."/>
            <person name="Nagy L.G."/>
            <person name="Aury J.M."/>
            <person name="Wincker P."/>
            <person name="Grigoriev I.V."/>
            <person name="Bonfante P."/>
            <person name="Martin F.M."/>
        </authorList>
    </citation>
    <scope>NUCLEOTIDE SEQUENCE [LARGE SCALE GENOMIC DNA]</scope>
    <source>
        <strain evidence="2 3">CCBAS932</strain>
    </source>
</reference>
<dbReference type="Proteomes" id="UP000277580">
    <property type="component" value="Unassembled WGS sequence"/>
</dbReference>
<dbReference type="InParanoid" id="A0A3N4KMU8"/>
<gene>
    <name evidence="2" type="ORF">P167DRAFT_565523</name>
</gene>
<dbReference type="OrthoDB" id="5086500at2759"/>
<feature type="transmembrane region" description="Helical" evidence="1">
    <location>
        <begin position="190"/>
        <end position="215"/>
    </location>
</feature>
<dbReference type="AlphaFoldDB" id="A0A3N4KMU8"/>
<dbReference type="PANTHER" id="PTHR34414:SF1">
    <property type="entry name" value="SUBTILISIN-LIKE SERINE PROTEASE"/>
    <property type="match status" value="1"/>
</dbReference>
<dbReference type="Pfam" id="PF20246">
    <property type="entry name" value="DUF6601"/>
    <property type="match status" value="1"/>
</dbReference>